<evidence type="ECO:0000313" key="1">
    <source>
        <dbReference type="EMBL" id="CAG8613079.1"/>
    </source>
</evidence>
<organism evidence="1 2">
    <name type="scientific">Acaulospora colombiana</name>
    <dbReference type="NCBI Taxonomy" id="27376"/>
    <lineage>
        <taxon>Eukaryota</taxon>
        <taxon>Fungi</taxon>
        <taxon>Fungi incertae sedis</taxon>
        <taxon>Mucoromycota</taxon>
        <taxon>Glomeromycotina</taxon>
        <taxon>Glomeromycetes</taxon>
        <taxon>Diversisporales</taxon>
        <taxon>Acaulosporaceae</taxon>
        <taxon>Acaulospora</taxon>
    </lineage>
</organism>
<keyword evidence="2" id="KW-1185">Reference proteome</keyword>
<dbReference type="EMBL" id="CAJVPT010015597">
    <property type="protein sequence ID" value="CAG8613079.1"/>
    <property type="molecule type" value="Genomic_DNA"/>
</dbReference>
<dbReference type="Proteomes" id="UP000789525">
    <property type="component" value="Unassembled WGS sequence"/>
</dbReference>
<name>A0ACA9MUN6_9GLOM</name>
<proteinExistence type="predicted"/>
<sequence length="339" mass="38674">MKTLTTPEGKTIQTPSAFPMSSSPRFPSIPTLDEWSDMWKLWDTVTLGMISPEMMMQRPIDLRHKCLFYLGHIPTLESGELETKGVPIRKAKRVLWMTFEHEAFHVEKAGEEGGTRPPPGIVPPDWESLQQKWQQRQNLESKEEPTVTLGPAQVEIGHNDFEADDLVELQSLNDDHEFGWDNEHPRRKVAVEKFKIERKPVSNGEYYLYWSNLKDQKDMPASWVSQDGQIMARTLFGPVPLSVARDWPLMASYDELNGYARSKGGRIPTEAELRLFMDDQSSRGDSSSLLRSPSLGNPTRNEAPHNGGVWEWSSTIMDRHQGYESSILYPGYSSDFFDG</sequence>
<gene>
    <name evidence="1" type="ORF">ACOLOM_LOCUS7083</name>
</gene>
<feature type="non-terminal residue" evidence="1">
    <location>
        <position position="339"/>
    </location>
</feature>
<evidence type="ECO:0000313" key="2">
    <source>
        <dbReference type="Proteomes" id="UP000789525"/>
    </source>
</evidence>
<reference evidence="1" key="1">
    <citation type="submission" date="2021-06" db="EMBL/GenBank/DDBJ databases">
        <authorList>
            <person name="Kallberg Y."/>
            <person name="Tangrot J."/>
            <person name="Rosling A."/>
        </authorList>
    </citation>
    <scope>NUCLEOTIDE SEQUENCE</scope>
    <source>
        <strain evidence="1">CL356</strain>
    </source>
</reference>
<accession>A0ACA9MUN6</accession>
<protein>
    <submittedName>
        <fullName evidence="1">621_t:CDS:1</fullName>
    </submittedName>
</protein>
<comment type="caution">
    <text evidence="1">The sequence shown here is derived from an EMBL/GenBank/DDBJ whole genome shotgun (WGS) entry which is preliminary data.</text>
</comment>